<reference evidence="1 2" key="1">
    <citation type="journal article" date="2022" name="Plant J.">
        <title>Chromosome-level genome of Camellia lanceoleosa provides a valuable resource for understanding genome evolution and self-incompatibility.</title>
        <authorList>
            <person name="Gong W."/>
            <person name="Xiao S."/>
            <person name="Wang L."/>
            <person name="Liao Z."/>
            <person name="Chang Y."/>
            <person name="Mo W."/>
            <person name="Hu G."/>
            <person name="Li W."/>
            <person name="Zhao G."/>
            <person name="Zhu H."/>
            <person name="Hu X."/>
            <person name="Ji K."/>
            <person name="Xiang X."/>
            <person name="Song Q."/>
            <person name="Yuan D."/>
            <person name="Jin S."/>
            <person name="Zhang L."/>
        </authorList>
    </citation>
    <scope>NUCLEOTIDE SEQUENCE [LARGE SCALE GENOMIC DNA]</scope>
    <source>
        <strain evidence="1">SQ_2022a</strain>
    </source>
</reference>
<gene>
    <name evidence="1" type="ORF">LOK49_LG14G01168</name>
</gene>
<organism evidence="1 2">
    <name type="scientific">Camellia lanceoleosa</name>
    <dbReference type="NCBI Taxonomy" id="1840588"/>
    <lineage>
        <taxon>Eukaryota</taxon>
        <taxon>Viridiplantae</taxon>
        <taxon>Streptophyta</taxon>
        <taxon>Embryophyta</taxon>
        <taxon>Tracheophyta</taxon>
        <taxon>Spermatophyta</taxon>
        <taxon>Magnoliopsida</taxon>
        <taxon>eudicotyledons</taxon>
        <taxon>Gunneridae</taxon>
        <taxon>Pentapetalae</taxon>
        <taxon>asterids</taxon>
        <taxon>Ericales</taxon>
        <taxon>Theaceae</taxon>
        <taxon>Camellia</taxon>
    </lineage>
</organism>
<accession>A0ACC0FBV7</accession>
<dbReference type="Proteomes" id="UP001060215">
    <property type="component" value="Chromosome 15"/>
</dbReference>
<keyword evidence="2" id="KW-1185">Reference proteome</keyword>
<dbReference type="EMBL" id="CM045772">
    <property type="protein sequence ID" value="KAI7986135.1"/>
    <property type="molecule type" value="Genomic_DNA"/>
</dbReference>
<proteinExistence type="predicted"/>
<sequence>MERERDDECIWRLGGESSLWVGIRGVRIGVSLQVEEAVIADIVVAENGAIESSGRLFCSRVRRRGVVELVREHGTEVLVGGVLEYHFLGQMVVERH</sequence>
<protein>
    <submittedName>
        <fullName evidence="1">Uncharacterized protein</fullName>
    </submittedName>
</protein>
<evidence type="ECO:0000313" key="2">
    <source>
        <dbReference type="Proteomes" id="UP001060215"/>
    </source>
</evidence>
<name>A0ACC0FBV7_9ERIC</name>
<comment type="caution">
    <text evidence="1">The sequence shown here is derived from an EMBL/GenBank/DDBJ whole genome shotgun (WGS) entry which is preliminary data.</text>
</comment>
<evidence type="ECO:0000313" key="1">
    <source>
        <dbReference type="EMBL" id="KAI7986135.1"/>
    </source>
</evidence>